<evidence type="ECO:0000313" key="2">
    <source>
        <dbReference type="EMBL" id="KAJ5485638.1"/>
    </source>
</evidence>
<feature type="region of interest" description="Disordered" evidence="1">
    <location>
        <begin position="377"/>
        <end position="426"/>
    </location>
</feature>
<proteinExistence type="predicted"/>
<name>A0A9X0BUW3_9EURO</name>
<organism evidence="2 3">
    <name type="scientific">Penicillium diatomitis</name>
    <dbReference type="NCBI Taxonomy" id="2819901"/>
    <lineage>
        <taxon>Eukaryota</taxon>
        <taxon>Fungi</taxon>
        <taxon>Dikarya</taxon>
        <taxon>Ascomycota</taxon>
        <taxon>Pezizomycotina</taxon>
        <taxon>Eurotiomycetes</taxon>
        <taxon>Eurotiomycetidae</taxon>
        <taxon>Eurotiales</taxon>
        <taxon>Aspergillaceae</taxon>
        <taxon>Penicillium</taxon>
    </lineage>
</organism>
<gene>
    <name evidence="2" type="ORF">N7539_005626</name>
</gene>
<feature type="compositionally biased region" description="Polar residues" evidence="1">
    <location>
        <begin position="440"/>
        <end position="449"/>
    </location>
</feature>
<feature type="region of interest" description="Disordered" evidence="1">
    <location>
        <begin position="440"/>
        <end position="494"/>
    </location>
</feature>
<dbReference type="AlphaFoldDB" id="A0A9X0BUW3"/>
<sequence length="494" mass="53986">MDAQYPFATRDDLWRVFNELKGLHVRQFEQSERIARLERDREEHTRLKNVWASSLSPLHSAASGPISSVSSFNPQAEPFKGFEQGPSAAVNAVMSGVDVEYEPRRGASRANSVRFDESAIHGKNIGRSPYDRAILVLSIGWPNQHFGAVDAIYEEQQSAPRYEQSHDGLLSNVIRCWLTMNFTNETLLYAAVCSGSFVSSLGSSLIHKLSLEDQVFRDGDGRSSIKLNMWLPEASVHASSSGSSSPNPQVPSLTVHFLVHDTHSGDESIQIILGIDVLRCHNADIMFSQDKMTLVDENRSRISVPLVRPEKDWVFKLLRTAPDTTNPEYPQKSLTRRQSSVGIIGQGSPGFKYPVSAPASIRASVGEADAKRPVLALNPTDSGEVTDMPGPNATEPKTEASNVQASWRRGPRSEPSNGSKPKARPMTVLKPMKSMTRVSSGVMTPSSQAGEAPHLENSPWTARPVGDGSAKMPSKNPAGDATAFPWLNSYKPTG</sequence>
<dbReference type="Proteomes" id="UP001148312">
    <property type="component" value="Unassembled WGS sequence"/>
</dbReference>
<reference evidence="2" key="1">
    <citation type="submission" date="2022-12" db="EMBL/GenBank/DDBJ databases">
        <authorList>
            <person name="Petersen C."/>
        </authorList>
    </citation>
    <scope>NUCLEOTIDE SEQUENCE</scope>
    <source>
        <strain evidence="2">IBT 30728</strain>
    </source>
</reference>
<dbReference type="RefSeq" id="XP_056790422.1">
    <property type="nucleotide sequence ID" value="XM_056935228.1"/>
</dbReference>
<evidence type="ECO:0008006" key="4">
    <source>
        <dbReference type="Google" id="ProtNLM"/>
    </source>
</evidence>
<accession>A0A9X0BUW3</accession>
<reference evidence="2" key="2">
    <citation type="journal article" date="2023" name="IMA Fungus">
        <title>Comparative genomic study of the Penicillium genus elucidates a diverse pangenome and 15 lateral gene transfer events.</title>
        <authorList>
            <person name="Petersen C."/>
            <person name="Sorensen T."/>
            <person name="Nielsen M.R."/>
            <person name="Sondergaard T.E."/>
            <person name="Sorensen J.L."/>
            <person name="Fitzpatrick D.A."/>
            <person name="Frisvad J.C."/>
            <person name="Nielsen K.L."/>
        </authorList>
    </citation>
    <scope>NUCLEOTIDE SEQUENCE</scope>
    <source>
        <strain evidence="2">IBT 30728</strain>
    </source>
</reference>
<evidence type="ECO:0000313" key="3">
    <source>
        <dbReference type="Proteomes" id="UP001148312"/>
    </source>
</evidence>
<evidence type="ECO:0000256" key="1">
    <source>
        <dbReference type="SAM" id="MobiDB-lite"/>
    </source>
</evidence>
<comment type="caution">
    <text evidence="2">The sequence shown here is derived from an EMBL/GenBank/DDBJ whole genome shotgun (WGS) entry which is preliminary data.</text>
</comment>
<dbReference type="EMBL" id="JAPWDQ010000005">
    <property type="protein sequence ID" value="KAJ5485638.1"/>
    <property type="molecule type" value="Genomic_DNA"/>
</dbReference>
<keyword evidence="3" id="KW-1185">Reference proteome</keyword>
<protein>
    <recommendedName>
        <fullName evidence="4">Ubiquitin carboxyl-terminal hydrolase 19</fullName>
    </recommendedName>
</protein>
<dbReference type="GeneID" id="81625477"/>